<dbReference type="Pfam" id="PF01361">
    <property type="entry name" value="Tautomerase"/>
    <property type="match status" value="1"/>
</dbReference>
<comment type="similarity">
    <text evidence="1 4">Belongs to the 4-oxalocrotonate tautomerase family.</text>
</comment>
<dbReference type="CDD" id="cd00491">
    <property type="entry name" value="4Oxalocrotonate_Tautomerase"/>
    <property type="match status" value="1"/>
</dbReference>
<keyword evidence="7" id="KW-1185">Reference proteome</keyword>
<organism evidence="6 7">
    <name type="scientific">Aeromonas simiae</name>
    <dbReference type="NCBI Taxonomy" id="218936"/>
    <lineage>
        <taxon>Bacteria</taxon>
        <taxon>Pseudomonadati</taxon>
        <taxon>Pseudomonadota</taxon>
        <taxon>Gammaproteobacteria</taxon>
        <taxon>Aeromonadales</taxon>
        <taxon>Aeromonadaceae</taxon>
        <taxon>Aeromonas</taxon>
    </lineage>
</organism>
<dbReference type="PANTHER" id="PTHR35530">
    <property type="entry name" value="TAUTOMERASE-RELATED"/>
    <property type="match status" value="1"/>
</dbReference>
<sequence>MPIVEVSMMEGRSDEQKEAVISEITQALARAIGAPQESVRVLIYELPKQHFGIGGQSAKRRGR</sequence>
<dbReference type="GO" id="GO:0016853">
    <property type="term" value="F:isomerase activity"/>
    <property type="evidence" value="ECO:0007669"/>
    <property type="project" value="UniProtKB-UniRule"/>
</dbReference>
<dbReference type="Gene3D" id="3.30.429.10">
    <property type="entry name" value="Macrophage Migration Inhibitory Factor"/>
    <property type="match status" value="1"/>
</dbReference>
<dbReference type="InterPro" id="IPR014347">
    <property type="entry name" value="Tautomerase/MIF_sf"/>
</dbReference>
<dbReference type="InterPro" id="IPR018191">
    <property type="entry name" value="4-OT"/>
</dbReference>
<keyword evidence="2 4" id="KW-0413">Isomerase</keyword>
<evidence type="ECO:0000313" key="6">
    <source>
        <dbReference type="EMBL" id="QFI53852.1"/>
    </source>
</evidence>
<dbReference type="Proteomes" id="UP000594034">
    <property type="component" value="Chromosome"/>
</dbReference>
<dbReference type="EMBL" id="CP040449">
    <property type="protein sequence ID" value="QFI53852.1"/>
    <property type="molecule type" value="Genomic_DNA"/>
</dbReference>
<evidence type="ECO:0000259" key="5">
    <source>
        <dbReference type="Pfam" id="PF01361"/>
    </source>
</evidence>
<feature type="active site" description="Proton acceptor; via imino nitrogen" evidence="3">
    <location>
        <position position="2"/>
    </location>
</feature>
<name>A0A5J6WSH3_9GAMM</name>
<gene>
    <name evidence="6" type="ORF">FE240_03480</name>
</gene>
<dbReference type="NCBIfam" id="TIGR00013">
    <property type="entry name" value="taut"/>
    <property type="match status" value="1"/>
</dbReference>
<dbReference type="RefSeq" id="WP_193003397.1">
    <property type="nucleotide sequence ID" value="NZ_CP040449.1"/>
</dbReference>
<reference evidence="6 7" key="1">
    <citation type="submission" date="2019-05" db="EMBL/GenBank/DDBJ databases">
        <title>OXA-830, a novel chromosomally encoded expanded-spectrum class D beta-lactamase in Aeromonas simiae.</title>
        <authorList>
            <person name="Zhou W."/>
            <person name="Chen Q."/>
        </authorList>
    </citation>
    <scope>NUCLEOTIDE SEQUENCE [LARGE SCALE GENOMIC DNA]</scope>
    <source>
        <strain evidence="6 7">A6</strain>
    </source>
</reference>
<proteinExistence type="inferred from homology"/>
<accession>A0A5J6WSH3</accession>
<dbReference type="PANTHER" id="PTHR35530:SF1">
    <property type="entry name" value="2-HYDROXYMUCONATE TAUTOMERASE"/>
    <property type="match status" value="1"/>
</dbReference>
<dbReference type="AlphaFoldDB" id="A0A5J6WSH3"/>
<evidence type="ECO:0000256" key="3">
    <source>
        <dbReference type="PIRSR" id="PIRSR618191-1"/>
    </source>
</evidence>
<protein>
    <recommendedName>
        <fullName evidence="4">Tautomerase</fullName>
        <ecNumber evidence="4">5.3.2.-</ecNumber>
    </recommendedName>
</protein>
<evidence type="ECO:0000313" key="7">
    <source>
        <dbReference type="Proteomes" id="UP000594034"/>
    </source>
</evidence>
<dbReference type="KEGG" id="asim:FE240_03480"/>
<dbReference type="NCBIfam" id="NF002571">
    <property type="entry name" value="PRK02220.1"/>
    <property type="match status" value="1"/>
</dbReference>
<evidence type="ECO:0000256" key="1">
    <source>
        <dbReference type="ARBA" id="ARBA00006723"/>
    </source>
</evidence>
<feature type="domain" description="4-oxalocrotonate tautomerase-like" evidence="5">
    <location>
        <begin position="2"/>
        <end position="59"/>
    </location>
</feature>
<dbReference type="InterPro" id="IPR004370">
    <property type="entry name" value="4-OT-like_dom"/>
</dbReference>
<evidence type="ECO:0000256" key="2">
    <source>
        <dbReference type="ARBA" id="ARBA00023235"/>
    </source>
</evidence>
<dbReference type="SUPFAM" id="SSF55331">
    <property type="entry name" value="Tautomerase/MIF"/>
    <property type="match status" value="1"/>
</dbReference>
<dbReference type="EC" id="5.3.2.-" evidence="4"/>
<evidence type="ECO:0000256" key="4">
    <source>
        <dbReference type="RuleBase" id="RU362032"/>
    </source>
</evidence>